<dbReference type="GO" id="GO:0003712">
    <property type="term" value="F:transcription coregulator activity"/>
    <property type="evidence" value="ECO:0007669"/>
    <property type="project" value="InterPro"/>
</dbReference>
<keyword evidence="2" id="KW-0010">Activator</keyword>
<dbReference type="GO" id="GO:0005634">
    <property type="term" value="C:nucleus"/>
    <property type="evidence" value="ECO:0007669"/>
    <property type="project" value="UniProtKB-SubCell"/>
</dbReference>
<dbReference type="GO" id="GO:0006355">
    <property type="term" value="P:regulation of DNA-templated transcription"/>
    <property type="evidence" value="ECO:0007669"/>
    <property type="project" value="InterPro"/>
</dbReference>
<comment type="subcellular location">
    <subcellularLocation>
        <location evidence="2">Nucleus</location>
    </subcellularLocation>
</comment>
<keyword evidence="1 2" id="KW-0539">Nucleus</keyword>
<evidence type="ECO:0000256" key="1">
    <source>
        <dbReference type="ARBA" id="ARBA00023242"/>
    </source>
</evidence>
<gene>
    <name evidence="4" type="primary">ORF46570</name>
    <name evidence="2" type="synonym">MED15</name>
</gene>
<evidence type="ECO:0000259" key="3">
    <source>
        <dbReference type="Pfam" id="PF09606"/>
    </source>
</evidence>
<protein>
    <recommendedName>
        <fullName evidence="2">Mediator of RNA polymerase II transcription subunit 15</fullName>
    </recommendedName>
    <alternativeName>
        <fullName evidence="2">Mediator complex subunit 15</fullName>
    </alternativeName>
</protein>
<sequence>MDRENDIQRSYQTERGEVVAGIAEQFMTNWTSSIFRERCVAQIESVRREALPQANSPDPVEKFLAQKDPKQLEEFVFEKSKTREDYVSLIAEMLMMLRQHAGKPLVNSQVLENASPQDLAAAGLIHNGVNDGKDGGAKAKK</sequence>
<dbReference type="Gene3D" id="1.10.246.20">
    <property type="entry name" value="Coactivator CBP, KIX domain"/>
    <property type="match status" value="1"/>
</dbReference>
<name>A0A0B6Z356_9EUPU</name>
<proteinExistence type="inferred from homology"/>
<keyword evidence="2" id="KW-0804">Transcription</keyword>
<feature type="domain" description="Mediator of RNA polymerase II transcription subunit 15 N-terminal" evidence="3">
    <location>
        <begin position="29"/>
        <end position="103"/>
    </location>
</feature>
<comment type="function">
    <text evidence="2">Component of the Mediator complex, a coactivator involved in the regulated transcription of nearly all RNA polymerase II-dependent genes. Mediator functions as a bridge to convey information from gene-specific regulatory proteins to the basal RNA polymerase II transcription machinery. Mediator is recruited to promoters by direct interactions with regulatory proteins and serves as a scaffold for the assembly of a functional preinitiation complex with RNA polymerase II and the general transcription factors.</text>
</comment>
<evidence type="ECO:0000256" key="2">
    <source>
        <dbReference type="RuleBase" id="RU364148"/>
    </source>
</evidence>
<dbReference type="Pfam" id="PF09606">
    <property type="entry name" value="Med15_N"/>
    <property type="match status" value="1"/>
</dbReference>
<comment type="subunit">
    <text evidence="2">Component of the Mediator complex.</text>
</comment>
<accession>A0A0B6Z356</accession>
<organism evidence="4">
    <name type="scientific">Arion vulgaris</name>
    <dbReference type="NCBI Taxonomy" id="1028688"/>
    <lineage>
        <taxon>Eukaryota</taxon>
        <taxon>Metazoa</taxon>
        <taxon>Spiralia</taxon>
        <taxon>Lophotrochozoa</taxon>
        <taxon>Mollusca</taxon>
        <taxon>Gastropoda</taxon>
        <taxon>Heterobranchia</taxon>
        <taxon>Euthyneura</taxon>
        <taxon>Panpulmonata</taxon>
        <taxon>Eupulmonata</taxon>
        <taxon>Stylommatophora</taxon>
        <taxon>Helicina</taxon>
        <taxon>Arionoidea</taxon>
        <taxon>Arionidae</taxon>
        <taxon>Arion</taxon>
    </lineage>
</organism>
<evidence type="ECO:0000313" key="4">
    <source>
        <dbReference type="EMBL" id="CEK62938.1"/>
    </source>
</evidence>
<dbReference type="InterPro" id="IPR019087">
    <property type="entry name" value="Med15_N"/>
</dbReference>
<reference evidence="4" key="1">
    <citation type="submission" date="2014-12" db="EMBL/GenBank/DDBJ databases">
        <title>Insight into the proteome of Arion vulgaris.</title>
        <authorList>
            <person name="Aradska J."/>
            <person name="Bulat T."/>
            <person name="Smidak R."/>
            <person name="Sarate P."/>
            <person name="Gangsoo J."/>
            <person name="Sialana F."/>
            <person name="Bilban M."/>
            <person name="Lubec G."/>
        </authorList>
    </citation>
    <scope>NUCLEOTIDE SEQUENCE</scope>
    <source>
        <tissue evidence="4">Skin</tissue>
    </source>
</reference>
<dbReference type="InterPro" id="IPR036529">
    <property type="entry name" value="KIX_dom_sf"/>
</dbReference>
<dbReference type="EMBL" id="HACG01016073">
    <property type="protein sequence ID" value="CEK62938.1"/>
    <property type="molecule type" value="Transcribed_RNA"/>
</dbReference>
<keyword evidence="2" id="KW-0805">Transcription regulation</keyword>
<dbReference type="AlphaFoldDB" id="A0A0B6Z356"/>
<comment type="similarity">
    <text evidence="2">Belongs to the Mediator complex subunit 15 family.</text>
</comment>